<evidence type="ECO:0000313" key="2">
    <source>
        <dbReference type="EMBL" id="KAK0706475.1"/>
    </source>
</evidence>
<keyword evidence="3" id="KW-1185">Reference proteome</keyword>
<evidence type="ECO:0000256" key="1">
    <source>
        <dbReference type="SAM" id="MobiDB-lite"/>
    </source>
</evidence>
<evidence type="ECO:0000313" key="3">
    <source>
        <dbReference type="Proteomes" id="UP001172101"/>
    </source>
</evidence>
<dbReference type="EMBL" id="JAUIRO010000007">
    <property type="protein sequence ID" value="KAK0706475.1"/>
    <property type="molecule type" value="Genomic_DNA"/>
</dbReference>
<sequence>MSLGVVAWKSAHLPKPGTLGCGPTKAWLHFSATGTLVLVRVERRHYVFRNIWLISCSCLNQAVRALLGCLPIGFRGRSISTCQACWIDILGKPETQCLARTAILLVNRKTLLMGDPSSSTTIRRHPALRRLLPDPSCCQVVEVLGMACEHLTASNSLSGFFWLILNLDFFPFSSALVSSGEYGVGMCCVYFPPSRSSPSALPLQLGKLRRALAGLRPERQENQGKAERPGYPSTQSW</sequence>
<dbReference type="AlphaFoldDB" id="A0AA40DKF6"/>
<accession>A0AA40DKF6</accession>
<name>A0AA40DKF6_9PEZI</name>
<reference evidence="2" key="1">
    <citation type="submission" date="2023-06" db="EMBL/GenBank/DDBJ databases">
        <title>Genome-scale phylogeny and comparative genomics of the fungal order Sordariales.</title>
        <authorList>
            <consortium name="Lawrence Berkeley National Laboratory"/>
            <person name="Hensen N."/>
            <person name="Bonometti L."/>
            <person name="Westerberg I."/>
            <person name="Brannstrom I.O."/>
            <person name="Guillou S."/>
            <person name="Cros-Aarteil S."/>
            <person name="Calhoun S."/>
            <person name="Haridas S."/>
            <person name="Kuo A."/>
            <person name="Mondo S."/>
            <person name="Pangilinan J."/>
            <person name="Riley R."/>
            <person name="LaButti K."/>
            <person name="Andreopoulos B."/>
            <person name="Lipzen A."/>
            <person name="Chen C."/>
            <person name="Yanf M."/>
            <person name="Daum C."/>
            <person name="Ng V."/>
            <person name="Clum A."/>
            <person name="Steindorff A."/>
            <person name="Ohm R."/>
            <person name="Martin F."/>
            <person name="Silar P."/>
            <person name="Natvig D."/>
            <person name="Lalanne C."/>
            <person name="Gautier V."/>
            <person name="Ament-velasquez S.L."/>
            <person name="Kruys A."/>
            <person name="Hutchinson M.I."/>
            <person name="Powell A.J."/>
            <person name="Barry K."/>
            <person name="Miller A.N."/>
            <person name="Grigoriev I.V."/>
            <person name="Debuchy R."/>
            <person name="Gladieux P."/>
            <person name="Thoren M.H."/>
            <person name="Johannesson H."/>
        </authorList>
    </citation>
    <scope>NUCLEOTIDE SEQUENCE</scope>
    <source>
        <strain evidence="2">SMH2392-1A</strain>
    </source>
</reference>
<proteinExistence type="predicted"/>
<feature type="region of interest" description="Disordered" evidence="1">
    <location>
        <begin position="214"/>
        <end position="237"/>
    </location>
</feature>
<feature type="compositionally biased region" description="Basic and acidic residues" evidence="1">
    <location>
        <begin position="216"/>
        <end position="228"/>
    </location>
</feature>
<gene>
    <name evidence="2" type="ORF">B0T26DRAFT_456488</name>
</gene>
<comment type="caution">
    <text evidence="2">The sequence shown here is derived from an EMBL/GenBank/DDBJ whole genome shotgun (WGS) entry which is preliminary data.</text>
</comment>
<protein>
    <submittedName>
        <fullName evidence="2">Uncharacterized protein</fullName>
    </submittedName>
</protein>
<organism evidence="2 3">
    <name type="scientific">Lasiosphaeria miniovina</name>
    <dbReference type="NCBI Taxonomy" id="1954250"/>
    <lineage>
        <taxon>Eukaryota</taxon>
        <taxon>Fungi</taxon>
        <taxon>Dikarya</taxon>
        <taxon>Ascomycota</taxon>
        <taxon>Pezizomycotina</taxon>
        <taxon>Sordariomycetes</taxon>
        <taxon>Sordariomycetidae</taxon>
        <taxon>Sordariales</taxon>
        <taxon>Lasiosphaeriaceae</taxon>
        <taxon>Lasiosphaeria</taxon>
    </lineage>
</organism>
<dbReference type="Proteomes" id="UP001172101">
    <property type="component" value="Unassembled WGS sequence"/>
</dbReference>
<dbReference type="RefSeq" id="XP_060291569.1">
    <property type="nucleotide sequence ID" value="XM_060435127.1"/>
</dbReference>
<dbReference type="GeneID" id="85318397"/>